<dbReference type="RefSeq" id="WP_261614079.1">
    <property type="nucleotide sequence ID" value="NZ_JALIDZ010000001.1"/>
</dbReference>
<gene>
    <name evidence="1" type="ORF">MUB46_01425</name>
</gene>
<protein>
    <submittedName>
        <fullName evidence="1">Uncharacterized protein</fullName>
    </submittedName>
</protein>
<evidence type="ECO:0000313" key="1">
    <source>
        <dbReference type="EMBL" id="MCT8970512.1"/>
    </source>
</evidence>
<dbReference type="AlphaFoldDB" id="A0AAW5QU82"/>
<sequence length="163" mass="17809">MTDSGLSSISLDRRAERLVVLGMRGWLAGYETGDIACWEAVWNDYCRELGPTRAKRVVSELAGWVRVLRSEACRTIDCYPRPCKVMCRDECLALRLVSGCQKGMRPLACESACQLIAGARIDELVSAAECLAAELAEAGLEIEPISDEAMMALAERPAPRALS</sequence>
<reference evidence="1 2" key="1">
    <citation type="submission" date="2022-04" db="EMBL/GenBank/DDBJ databases">
        <authorList>
            <person name="Ye Y.-Q."/>
            <person name="Du Z.-J."/>
        </authorList>
    </citation>
    <scope>NUCLEOTIDE SEQUENCE [LARGE SCALE GENOMIC DNA]</scope>
    <source>
        <strain evidence="1 2">A6E488</strain>
    </source>
</reference>
<dbReference type="EMBL" id="JALIDZ010000001">
    <property type="protein sequence ID" value="MCT8970512.1"/>
    <property type="molecule type" value="Genomic_DNA"/>
</dbReference>
<dbReference type="Proteomes" id="UP001320898">
    <property type="component" value="Unassembled WGS sequence"/>
</dbReference>
<name>A0AAW5QU82_9HYPH</name>
<keyword evidence="2" id="KW-1185">Reference proteome</keyword>
<proteinExistence type="predicted"/>
<comment type="caution">
    <text evidence="1">The sequence shown here is derived from an EMBL/GenBank/DDBJ whole genome shotgun (WGS) entry which is preliminary data.</text>
</comment>
<accession>A0AAW5QU82</accession>
<evidence type="ECO:0000313" key="2">
    <source>
        <dbReference type="Proteomes" id="UP001320898"/>
    </source>
</evidence>
<organism evidence="1 2">
    <name type="scientific">Microbaculum marinisediminis</name>
    <dbReference type="NCBI Taxonomy" id="2931392"/>
    <lineage>
        <taxon>Bacteria</taxon>
        <taxon>Pseudomonadati</taxon>
        <taxon>Pseudomonadota</taxon>
        <taxon>Alphaproteobacteria</taxon>
        <taxon>Hyphomicrobiales</taxon>
        <taxon>Tepidamorphaceae</taxon>
        <taxon>Microbaculum</taxon>
    </lineage>
</organism>